<dbReference type="RefSeq" id="WP_408089215.1">
    <property type="nucleotide sequence ID" value="NZ_JBELPY010000003.1"/>
</dbReference>
<comment type="caution">
    <text evidence="3">The sequence shown here is derived from an EMBL/GenBank/DDBJ whole genome shotgun (WGS) entry which is preliminary data.</text>
</comment>
<dbReference type="InterPro" id="IPR035965">
    <property type="entry name" value="PAS-like_dom_sf"/>
</dbReference>
<feature type="domain" description="PAS" evidence="2">
    <location>
        <begin position="22"/>
        <end position="73"/>
    </location>
</feature>
<dbReference type="Gene3D" id="3.30.450.20">
    <property type="entry name" value="PAS domain"/>
    <property type="match status" value="2"/>
</dbReference>
<dbReference type="SUPFAM" id="SSF55785">
    <property type="entry name" value="PYP-like sensor domain (PAS domain)"/>
    <property type="match status" value="2"/>
</dbReference>
<evidence type="ECO:0000313" key="4">
    <source>
        <dbReference type="Proteomes" id="UP001629058"/>
    </source>
</evidence>
<name>A0ABW8Y2V7_9FLAO</name>
<proteinExistence type="predicted"/>
<feature type="coiled-coil region" evidence="1">
    <location>
        <begin position="151"/>
        <end position="185"/>
    </location>
</feature>
<dbReference type="EMBL" id="JBELPY010000003">
    <property type="protein sequence ID" value="MFL9833643.1"/>
    <property type="molecule type" value="Genomic_DNA"/>
</dbReference>
<feature type="coiled-coil region" evidence="1">
    <location>
        <begin position="1"/>
        <end position="28"/>
    </location>
</feature>
<reference evidence="3 4" key="1">
    <citation type="submission" date="2024-06" db="EMBL/GenBank/DDBJ databases">
        <authorList>
            <person name="Kaempfer P."/>
            <person name="Viver T."/>
        </authorList>
    </citation>
    <scope>NUCLEOTIDE SEQUENCE [LARGE SCALE GENOMIC DNA]</scope>
    <source>
        <strain evidence="3 4">ST-37</strain>
    </source>
</reference>
<dbReference type="Proteomes" id="UP001629058">
    <property type="component" value="Unassembled WGS sequence"/>
</dbReference>
<evidence type="ECO:0000259" key="2">
    <source>
        <dbReference type="Pfam" id="PF13188"/>
    </source>
</evidence>
<sequence>MERSQKDNRILKENNKKSESNFKNVIEQSPVAIILFRGRNLIIDTANAPMLELLDKSSDIIGLPLLSAIPELEGQPAYNLLFDIYHSGKPVYGNETQVILKRNGETKTAYFNFTYTPLYEDGQIVGIIDMAVEITDQVNAKLALQQNEYELKKRNQDLISFNEELVKLNEKLRETEDKLKKSNIELFQSRDRLQTLLDIVGEGIGITDEKGNIVYTNKHNREIFKLDELSMLTLNNSSPQWNNRKLDGSPLSDDEHPITVAIRTGNPVENYVFLVDN</sequence>
<organism evidence="3 4">
    <name type="scientific">Chryseobacterium terrae</name>
    <dbReference type="NCBI Taxonomy" id="3163299"/>
    <lineage>
        <taxon>Bacteria</taxon>
        <taxon>Pseudomonadati</taxon>
        <taxon>Bacteroidota</taxon>
        <taxon>Flavobacteriia</taxon>
        <taxon>Flavobacteriales</taxon>
        <taxon>Weeksellaceae</taxon>
        <taxon>Chryseobacterium group</taxon>
        <taxon>Chryseobacterium</taxon>
    </lineage>
</organism>
<dbReference type="Pfam" id="PF13188">
    <property type="entry name" value="PAS_8"/>
    <property type="match status" value="1"/>
</dbReference>
<accession>A0ABW8Y2V7</accession>
<dbReference type="InterPro" id="IPR000014">
    <property type="entry name" value="PAS"/>
</dbReference>
<evidence type="ECO:0000256" key="1">
    <source>
        <dbReference type="SAM" id="Coils"/>
    </source>
</evidence>
<keyword evidence="1" id="KW-0175">Coiled coil</keyword>
<gene>
    <name evidence="3" type="ORF">ABS765_06335</name>
</gene>
<keyword evidence="4" id="KW-1185">Reference proteome</keyword>
<protein>
    <submittedName>
        <fullName evidence="3">PAS domain-containing protein</fullName>
    </submittedName>
</protein>
<evidence type="ECO:0000313" key="3">
    <source>
        <dbReference type="EMBL" id="MFL9833643.1"/>
    </source>
</evidence>